<comment type="caution">
    <text evidence="8">The sequence shown here is derived from an EMBL/GenBank/DDBJ whole genome shotgun (WGS) entry which is preliminary data.</text>
</comment>
<keyword evidence="9" id="KW-1185">Reference proteome</keyword>
<evidence type="ECO:0000256" key="2">
    <source>
        <dbReference type="ARBA" id="ARBA00023015"/>
    </source>
</evidence>
<keyword evidence="2" id="KW-0805">Transcription regulation</keyword>
<gene>
    <name evidence="8" type="ORF">GCM10023205_44960</name>
</gene>
<evidence type="ECO:0000256" key="5">
    <source>
        <dbReference type="PROSITE-ProRule" id="PRU01091"/>
    </source>
</evidence>
<dbReference type="Pfam" id="PF00486">
    <property type="entry name" value="Trans_reg_C"/>
    <property type="match status" value="1"/>
</dbReference>
<feature type="compositionally biased region" description="Low complexity" evidence="6">
    <location>
        <begin position="7"/>
        <end position="19"/>
    </location>
</feature>
<keyword evidence="3 5" id="KW-0238">DNA-binding</keyword>
<dbReference type="CDD" id="cd00383">
    <property type="entry name" value="trans_reg_C"/>
    <property type="match status" value="1"/>
</dbReference>
<dbReference type="Proteomes" id="UP001500466">
    <property type="component" value="Unassembled WGS sequence"/>
</dbReference>
<accession>A0ABP9HL01</accession>
<dbReference type="RefSeq" id="WP_345677409.1">
    <property type="nucleotide sequence ID" value="NZ_BAABHS010000015.1"/>
</dbReference>
<dbReference type="InterPro" id="IPR036388">
    <property type="entry name" value="WH-like_DNA-bd_sf"/>
</dbReference>
<dbReference type="Gene3D" id="1.10.10.10">
    <property type="entry name" value="Winged helix-like DNA-binding domain superfamily/Winged helix DNA-binding domain"/>
    <property type="match status" value="1"/>
</dbReference>
<dbReference type="PANTHER" id="PTHR48111">
    <property type="entry name" value="REGULATOR OF RPOS"/>
    <property type="match status" value="1"/>
</dbReference>
<evidence type="ECO:0000256" key="1">
    <source>
        <dbReference type="ARBA" id="ARBA00022553"/>
    </source>
</evidence>
<feature type="DNA-binding region" description="OmpR/PhoB-type" evidence="5">
    <location>
        <begin position="58"/>
        <end position="155"/>
    </location>
</feature>
<proteinExistence type="predicted"/>
<dbReference type="InterPro" id="IPR001867">
    <property type="entry name" value="OmpR/PhoB-type_DNA-bd"/>
</dbReference>
<dbReference type="SMART" id="SM00862">
    <property type="entry name" value="Trans_reg_C"/>
    <property type="match status" value="1"/>
</dbReference>
<dbReference type="EMBL" id="BAABHS010000015">
    <property type="protein sequence ID" value="GAA4973469.1"/>
    <property type="molecule type" value="Genomic_DNA"/>
</dbReference>
<feature type="region of interest" description="Disordered" evidence="6">
    <location>
        <begin position="1"/>
        <end position="49"/>
    </location>
</feature>
<sequence>MTYASVHAAAPRLAPHAPHTQQTPHIPRPAPAPHTAHPPALSRGLYAVPDPHPAEPADVVLEDDGLVLDLAGRTATVDDRTLDLTFLEFGLLAHLLSNPRRVYTRRQLMDAVWGYPDSGEGRTVDVHVARLRRKVGARHKRRLSTVHRVGYKYLPAS</sequence>
<keyword evidence="4" id="KW-0804">Transcription</keyword>
<dbReference type="PROSITE" id="PS51755">
    <property type="entry name" value="OMPR_PHOB"/>
    <property type="match status" value="1"/>
</dbReference>
<name>A0ABP9HL01_9ACTN</name>
<dbReference type="InterPro" id="IPR039420">
    <property type="entry name" value="WalR-like"/>
</dbReference>
<feature type="domain" description="OmpR/PhoB-type" evidence="7">
    <location>
        <begin position="58"/>
        <end position="155"/>
    </location>
</feature>
<keyword evidence="1" id="KW-0597">Phosphoprotein</keyword>
<dbReference type="InterPro" id="IPR016032">
    <property type="entry name" value="Sig_transdc_resp-reg_C-effctor"/>
</dbReference>
<reference evidence="9" key="1">
    <citation type="journal article" date="2019" name="Int. J. Syst. Evol. Microbiol.">
        <title>The Global Catalogue of Microorganisms (GCM) 10K type strain sequencing project: providing services to taxonomists for standard genome sequencing and annotation.</title>
        <authorList>
            <consortium name="The Broad Institute Genomics Platform"/>
            <consortium name="The Broad Institute Genome Sequencing Center for Infectious Disease"/>
            <person name="Wu L."/>
            <person name="Ma J."/>
        </authorList>
    </citation>
    <scope>NUCLEOTIDE SEQUENCE [LARGE SCALE GENOMIC DNA]</scope>
    <source>
        <strain evidence="9">JCM 17986</strain>
    </source>
</reference>
<evidence type="ECO:0000256" key="3">
    <source>
        <dbReference type="ARBA" id="ARBA00023125"/>
    </source>
</evidence>
<evidence type="ECO:0000259" key="7">
    <source>
        <dbReference type="PROSITE" id="PS51755"/>
    </source>
</evidence>
<evidence type="ECO:0000256" key="4">
    <source>
        <dbReference type="ARBA" id="ARBA00023163"/>
    </source>
</evidence>
<dbReference type="PANTHER" id="PTHR48111:SF4">
    <property type="entry name" value="DNA-BINDING DUAL TRANSCRIPTIONAL REGULATOR OMPR"/>
    <property type="match status" value="1"/>
</dbReference>
<evidence type="ECO:0000256" key="6">
    <source>
        <dbReference type="SAM" id="MobiDB-lite"/>
    </source>
</evidence>
<evidence type="ECO:0000313" key="9">
    <source>
        <dbReference type="Proteomes" id="UP001500466"/>
    </source>
</evidence>
<evidence type="ECO:0000313" key="8">
    <source>
        <dbReference type="EMBL" id="GAA4973469.1"/>
    </source>
</evidence>
<organism evidence="8 9">
    <name type="scientific">Yinghuangia aomiensis</name>
    <dbReference type="NCBI Taxonomy" id="676205"/>
    <lineage>
        <taxon>Bacteria</taxon>
        <taxon>Bacillati</taxon>
        <taxon>Actinomycetota</taxon>
        <taxon>Actinomycetes</taxon>
        <taxon>Kitasatosporales</taxon>
        <taxon>Streptomycetaceae</taxon>
        <taxon>Yinghuangia</taxon>
    </lineage>
</organism>
<dbReference type="SUPFAM" id="SSF46894">
    <property type="entry name" value="C-terminal effector domain of the bipartite response regulators"/>
    <property type="match status" value="1"/>
</dbReference>
<protein>
    <recommendedName>
        <fullName evidence="7">OmpR/PhoB-type domain-containing protein</fullName>
    </recommendedName>
</protein>